<proteinExistence type="predicted"/>
<gene>
    <name evidence="1" type="ORF">B7463_g11755</name>
</gene>
<dbReference type="OrthoDB" id="4842781at2759"/>
<name>A0A3E2GU10_SCYLI</name>
<protein>
    <submittedName>
        <fullName evidence="1">Uncharacterized protein</fullName>
    </submittedName>
</protein>
<sequence>MAPGMTSYSGDGSGECTCFVSALRASEQLHQVFAGIETQPLDQVVITTRQAVNVVHQYSTCSLCADSSRFPFYALLLRQVTECYPALLQRGSSTRGETNTIKLQVGTFSINAPTETAMQAVVFSEVQRTIDVISELGDVLQPDGVKNARETWDEATSVLSALGEVEGPEAATVSKYKRQLANASDTTHRAGYNMPCSPASANQIKDGDYKVTDEFQMPAYDISAQYKQEVTNWISTYPQKKDKPISFKFTVKDAESKDWSDIGFKESNIDTSGRGFIFFRASYTENNQEVVKEVRQVKNSPALEVEVTMTGYGRFAVNPSPQWNPSELKSLNLRDDIPAELTKPYGAVTQVMLGYGVGLKIKLSTADSEEIHNYMKKASKTKGSVSFCGWNIGLGGSVDSNNTSTSTFDEVKTHDGGSLIEIPPNDNAYPTLLAAIGTKL</sequence>
<evidence type="ECO:0000313" key="2">
    <source>
        <dbReference type="Proteomes" id="UP000258309"/>
    </source>
</evidence>
<dbReference type="AlphaFoldDB" id="A0A3E2GU10"/>
<organism evidence="1 2">
    <name type="scientific">Scytalidium lignicola</name>
    <name type="common">Hyphomycete</name>
    <dbReference type="NCBI Taxonomy" id="5539"/>
    <lineage>
        <taxon>Eukaryota</taxon>
        <taxon>Fungi</taxon>
        <taxon>Dikarya</taxon>
        <taxon>Ascomycota</taxon>
        <taxon>Pezizomycotina</taxon>
        <taxon>Leotiomycetes</taxon>
        <taxon>Leotiomycetes incertae sedis</taxon>
        <taxon>Scytalidium</taxon>
    </lineage>
</organism>
<reference evidence="1 2" key="1">
    <citation type="submission" date="2018-05" db="EMBL/GenBank/DDBJ databases">
        <title>Draft genome sequence of Scytalidium lignicola DSM 105466, a ubiquitous saprotrophic fungus.</title>
        <authorList>
            <person name="Buettner E."/>
            <person name="Gebauer A.M."/>
            <person name="Hofrichter M."/>
            <person name="Liers C."/>
            <person name="Kellner H."/>
        </authorList>
    </citation>
    <scope>NUCLEOTIDE SEQUENCE [LARGE SCALE GENOMIC DNA]</scope>
    <source>
        <strain evidence="1 2">DSM 105466</strain>
    </source>
</reference>
<accession>A0A3E2GU10</accession>
<feature type="non-terminal residue" evidence="1">
    <location>
        <position position="440"/>
    </location>
</feature>
<feature type="non-terminal residue" evidence="1">
    <location>
        <position position="1"/>
    </location>
</feature>
<dbReference type="EMBL" id="NCSJ02000429">
    <property type="protein sequence ID" value="RFU24580.1"/>
    <property type="molecule type" value="Genomic_DNA"/>
</dbReference>
<keyword evidence="2" id="KW-1185">Reference proteome</keyword>
<dbReference type="Proteomes" id="UP000258309">
    <property type="component" value="Unassembled WGS sequence"/>
</dbReference>
<comment type="caution">
    <text evidence="1">The sequence shown here is derived from an EMBL/GenBank/DDBJ whole genome shotgun (WGS) entry which is preliminary data.</text>
</comment>
<evidence type="ECO:0000313" key="1">
    <source>
        <dbReference type="EMBL" id="RFU24580.1"/>
    </source>
</evidence>